<protein>
    <submittedName>
        <fullName evidence="2">Uncharacterized protein</fullName>
    </submittedName>
</protein>
<accession>A0A7M5UIA3</accession>
<dbReference type="EnsemblMetazoa" id="CLYHEMT001432.1">
    <property type="protein sequence ID" value="CLYHEMP001432.1"/>
    <property type="gene ID" value="CLYHEMG001432"/>
</dbReference>
<name>A0A7M5UIA3_9CNID</name>
<feature type="compositionally biased region" description="Basic residues" evidence="1">
    <location>
        <begin position="35"/>
        <end position="47"/>
    </location>
</feature>
<reference evidence="2" key="1">
    <citation type="submission" date="2021-01" db="UniProtKB">
        <authorList>
            <consortium name="EnsemblMetazoa"/>
        </authorList>
    </citation>
    <scope>IDENTIFICATION</scope>
</reference>
<evidence type="ECO:0000256" key="1">
    <source>
        <dbReference type="SAM" id="MobiDB-lite"/>
    </source>
</evidence>
<sequence>MDRHGNETTEVRSILGSLGDNTNRYNPGRVYNTKKSGKEKKSTKKKSTTTASSNRQRLSFTVTYFQYPGIDIYKKLDRETDNFILENELKCICSGKIQLFTDMDQAEVKT</sequence>
<feature type="region of interest" description="Disordered" evidence="1">
    <location>
        <begin position="1"/>
        <end position="52"/>
    </location>
</feature>
<proteinExistence type="predicted"/>
<dbReference type="AlphaFoldDB" id="A0A7M5UIA3"/>
<organism evidence="2 3">
    <name type="scientific">Clytia hemisphaerica</name>
    <dbReference type="NCBI Taxonomy" id="252671"/>
    <lineage>
        <taxon>Eukaryota</taxon>
        <taxon>Metazoa</taxon>
        <taxon>Cnidaria</taxon>
        <taxon>Hydrozoa</taxon>
        <taxon>Hydroidolina</taxon>
        <taxon>Leptothecata</taxon>
        <taxon>Obeliida</taxon>
        <taxon>Clytiidae</taxon>
        <taxon>Clytia</taxon>
    </lineage>
</organism>
<evidence type="ECO:0000313" key="2">
    <source>
        <dbReference type="EnsemblMetazoa" id="CLYHEMP001432.1"/>
    </source>
</evidence>
<dbReference type="Proteomes" id="UP000594262">
    <property type="component" value="Unplaced"/>
</dbReference>
<feature type="compositionally biased region" description="Basic and acidic residues" evidence="1">
    <location>
        <begin position="1"/>
        <end position="10"/>
    </location>
</feature>
<keyword evidence="3" id="KW-1185">Reference proteome</keyword>
<evidence type="ECO:0000313" key="3">
    <source>
        <dbReference type="Proteomes" id="UP000594262"/>
    </source>
</evidence>